<organism evidence="6 7">
    <name type="scientific">Candidatus Merdivivens pullicola</name>
    <dbReference type="NCBI Taxonomy" id="2840872"/>
    <lineage>
        <taxon>Bacteria</taxon>
        <taxon>Pseudomonadati</taxon>
        <taxon>Bacteroidota</taxon>
        <taxon>Bacteroidia</taxon>
        <taxon>Bacteroidales</taxon>
        <taxon>Muribaculaceae</taxon>
        <taxon>Muribaculaceae incertae sedis</taxon>
        <taxon>Candidatus Merdivivens</taxon>
    </lineage>
</organism>
<dbReference type="InterPro" id="IPR027417">
    <property type="entry name" value="P-loop_NTPase"/>
</dbReference>
<dbReference type="InterPro" id="IPR029060">
    <property type="entry name" value="PIN-like_dom_sf"/>
</dbReference>
<comment type="caution">
    <text evidence="6">The sequence shown here is derived from an EMBL/GenBank/DDBJ whole genome shotgun (WGS) entry which is preliminary data.</text>
</comment>
<dbReference type="EMBL" id="JADIMA010000016">
    <property type="protein sequence ID" value="MBO8472342.1"/>
    <property type="molecule type" value="Genomic_DNA"/>
</dbReference>
<dbReference type="SMART" id="SM00670">
    <property type="entry name" value="PINc"/>
    <property type="match status" value="1"/>
</dbReference>
<keyword evidence="2" id="KW-0547">Nucleotide-binding</keyword>
<protein>
    <submittedName>
        <fullName evidence="6">PhoH family protein</fullName>
    </submittedName>
</protein>
<evidence type="ECO:0000256" key="2">
    <source>
        <dbReference type="ARBA" id="ARBA00022741"/>
    </source>
</evidence>
<dbReference type="FunFam" id="3.40.50.300:FF:000013">
    <property type="entry name" value="PhoH family ATPase"/>
    <property type="match status" value="1"/>
</dbReference>
<dbReference type="Pfam" id="PF13638">
    <property type="entry name" value="PIN_4"/>
    <property type="match status" value="1"/>
</dbReference>
<dbReference type="AlphaFoldDB" id="A0A9D9IGE0"/>
<dbReference type="GO" id="GO:0005524">
    <property type="term" value="F:ATP binding"/>
    <property type="evidence" value="ECO:0007669"/>
    <property type="project" value="UniProtKB-KW"/>
</dbReference>
<evidence type="ECO:0000313" key="7">
    <source>
        <dbReference type="Proteomes" id="UP000823604"/>
    </source>
</evidence>
<sequence>MSKLPKIFVLDTNIILHDSKAIYHFQENDLVIPIAVIEELDKFKKGDEEINYHAREFVRQLDRLANNKLFTKPIPLGKNLGTIKIEMNHPFPEGMEKCFMDDIQDHRIISTALWVRDNNKDRHVALVTKDLNMRMKAKAIGLNAEDYLTDRIDEERLYEVEKDIIDIEDIDPSLVQKMVYNSGRIARKDLEWEKPKANQLYIIHWGNESGKESVCARYDEATDSLLFVKKQHSSGISPRNNEQKFAMDACLNPDIELVALTGGPGTGKTLIALAAALGQERRYDQIILARPVIPMGNQDLGFLPGDAEKKVGPYMLPLMDNLNVIKEALGPTSKEVKRIESFTESGKLIISPLAYIRGRSLSKVFFIIDEAQNLTPHEIKTIITRAGEGTKIVFTGDVFQIDQPYLDMYSNGLTHLKEKMSGVPLFEHVNLKKGERSKLSDLAGKLL</sequence>
<evidence type="ECO:0000256" key="3">
    <source>
        <dbReference type="ARBA" id="ARBA00022840"/>
    </source>
</evidence>
<feature type="domain" description="PIN" evidence="5">
    <location>
        <begin position="6"/>
        <end position="135"/>
    </location>
</feature>
<dbReference type="InterPro" id="IPR002716">
    <property type="entry name" value="PIN_dom"/>
</dbReference>
<dbReference type="PANTHER" id="PTHR30473">
    <property type="entry name" value="PROTEIN PHOH"/>
    <property type="match status" value="1"/>
</dbReference>
<dbReference type="Gene3D" id="3.40.50.300">
    <property type="entry name" value="P-loop containing nucleotide triphosphate hydrolases"/>
    <property type="match status" value="1"/>
</dbReference>
<dbReference type="Gene3D" id="3.40.50.1010">
    <property type="entry name" value="5'-nuclease"/>
    <property type="match status" value="1"/>
</dbReference>
<evidence type="ECO:0000256" key="1">
    <source>
        <dbReference type="ARBA" id="ARBA00010393"/>
    </source>
</evidence>
<reference evidence="6" key="1">
    <citation type="submission" date="2020-10" db="EMBL/GenBank/DDBJ databases">
        <authorList>
            <person name="Gilroy R."/>
        </authorList>
    </citation>
    <scope>NUCLEOTIDE SEQUENCE</scope>
    <source>
        <strain evidence="6">B1-8020</strain>
    </source>
</reference>
<dbReference type="GO" id="GO:0005829">
    <property type="term" value="C:cytosol"/>
    <property type="evidence" value="ECO:0007669"/>
    <property type="project" value="TreeGrafter"/>
</dbReference>
<dbReference type="InterPro" id="IPR051451">
    <property type="entry name" value="PhoH2-like"/>
</dbReference>
<comment type="similarity">
    <text evidence="4">In the N-terminal section; belongs to the PINc/VapC protein family.</text>
</comment>
<accession>A0A9D9IGE0</accession>
<dbReference type="Proteomes" id="UP000823604">
    <property type="component" value="Unassembled WGS sequence"/>
</dbReference>
<evidence type="ECO:0000256" key="4">
    <source>
        <dbReference type="ARBA" id="ARBA00046345"/>
    </source>
</evidence>
<dbReference type="InterPro" id="IPR003714">
    <property type="entry name" value="PhoH"/>
</dbReference>
<evidence type="ECO:0000259" key="5">
    <source>
        <dbReference type="SMART" id="SM00670"/>
    </source>
</evidence>
<dbReference type="CDD" id="cd09883">
    <property type="entry name" value="PIN_VapC_PhoHL-ATPase"/>
    <property type="match status" value="1"/>
</dbReference>
<comment type="similarity">
    <text evidence="1">Belongs to the PhoH family.</text>
</comment>
<dbReference type="Pfam" id="PF02562">
    <property type="entry name" value="PhoH"/>
    <property type="match status" value="1"/>
</dbReference>
<reference evidence="6" key="2">
    <citation type="journal article" date="2021" name="PeerJ">
        <title>Extensive microbial diversity within the chicken gut microbiome revealed by metagenomics and culture.</title>
        <authorList>
            <person name="Gilroy R."/>
            <person name="Ravi A."/>
            <person name="Getino M."/>
            <person name="Pursley I."/>
            <person name="Horton D.L."/>
            <person name="Alikhan N.F."/>
            <person name="Baker D."/>
            <person name="Gharbi K."/>
            <person name="Hall N."/>
            <person name="Watson M."/>
            <person name="Adriaenssens E.M."/>
            <person name="Foster-Nyarko E."/>
            <person name="Jarju S."/>
            <person name="Secka A."/>
            <person name="Antonio M."/>
            <person name="Oren A."/>
            <person name="Chaudhuri R.R."/>
            <person name="La Ragione R."/>
            <person name="Hildebrand F."/>
            <person name="Pallen M.J."/>
        </authorList>
    </citation>
    <scope>NUCLEOTIDE SEQUENCE</scope>
    <source>
        <strain evidence="6">B1-8020</strain>
    </source>
</reference>
<dbReference type="SUPFAM" id="SSF88723">
    <property type="entry name" value="PIN domain-like"/>
    <property type="match status" value="1"/>
</dbReference>
<name>A0A9D9IGE0_9BACT</name>
<proteinExistence type="inferred from homology"/>
<keyword evidence="3" id="KW-0067">ATP-binding</keyword>
<gene>
    <name evidence="6" type="ORF">IAB81_01755</name>
</gene>
<dbReference type="SUPFAM" id="SSF52540">
    <property type="entry name" value="P-loop containing nucleoside triphosphate hydrolases"/>
    <property type="match status" value="1"/>
</dbReference>
<evidence type="ECO:0000313" key="6">
    <source>
        <dbReference type="EMBL" id="MBO8472342.1"/>
    </source>
</evidence>
<dbReference type="PANTHER" id="PTHR30473:SF2">
    <property type="entry name" value="PIN DOMAIN-CONTAINING PROTEIN"/>
    <property type="match status" value="1"/>
</dbReference>